<keyword evidence="3" id="KW-1185">Reference proteome</keyword>
<reference evidence="3" key="1">
    <citation type="journal article" date="2019" name="Int. J. Syst. Evol. Microbiol.">
        <title>The Global Catalogue of Microorganisms (GCM) 10K type strain sequencing project: providing services to taxonomists for standard genome sequencing and annotation.</title>
        <authorList>
            <consortium name="The Broad Institute Genomics Platform"/>
            <consortium name="The Broad Institute Genome Sequencing Center for Infectious Disease"/>
            <person name="Wu L."/>
            <person name="Ma J."/>
        </authorList>
    </citation>
    <scope>NUCLEOTIDE SEQUENCE [LARGE SCALE GENOMIC DNA]</scope>
    <source>
        <strain evidence="3">KCTC 52094</strain>
    </source>
</reference>
<protein>
    <submittedName>
        <fullName evidence="2">DUF4267 domain-containing protein</fullName>
    </submittedName>
</protein>
<sequence length="137" mass="14094">MIQPDRNDPPRGPPALLALGLAGVFLLIGAVFIAAPPLGATLFGIPADNDQARAYLRALALRDLALGLYLGGLLRFGSRRGLGVVLVATVVIPLGDLLLVLSWQGPVSPLHLLLHAGSAAVTGGTGVWLLCDGPPPR</sequence>
<feature type="transmembrane region" description="Helical" evidence="1">
    <location>
        <begin position="12"/>
        <end position="34"/>
    </location>
</feature>
<dbReference type="RefSeq" id="WP_379594665.1">
    <property type="nucleotide sequence ID" value="NZ_JBHRTN010000004.1"/>
</dbReference>
<keyword evidence="1" id="KW-0812">Transmembrane</keyword>
<organism evidence="2 3">
    <name type="scientific">Teichococcus globiformis</name>
    <dbReference type="NCBI Taxonomy" id="2307229"/>
    <lineage>
        <taxon>Bacteria</taxon>
        <taxon>Pseudomonadati</taxon>
        <taxon>Pseudomonadota</taxon>
        <taxon>Alphaproteobacteria</taxon>
        <taxon>Acetobacterales</taxon>
        <taxon>Roseomonadaceae</taxon>
        <taxon>Roseomonas</taxon>
    </lineage>
</organism>
<keyword evidence="1" id="KW-1133">Transmembrane helix</keyword>
<keyword evidence="1" id="KW-0472">Membrane</keyword>
<evidence type="ECO:0000313" key="2">
    <source>
        <dbReference type="EMBL" id="MFC3124264.1"/>
    </source>
</evidence>
<comment type="caution">
    <text evidence="2">The sequence shown here is derived from an EMBL/GenBank/DDBJ whole genome shotgun (WGS) entry which is preliminary data.</text>
</comment>
<dbReference type="Pfam" id="PF14087">
    <property type="entry name" value="DUF4267"/>
    <property type="match status" value="1"/>
</dbReference>
<name>A0ABV7FV65_9PROT</name>
<gene>
    <name evidence="2" type="ORF">ACFOD4_04255</name>
</gene>
<evidence type="ECO:0000256" key="1">
    <source>
        <dbReference type="SAM" id="Phobius"/>
    </source>
</evidence>
<accession>A0ABV7FV65</accession>
<evidence type="ECO:0000313" key="3">
    <source>
        <dbReference type="Proteomes" id="UP001595593"/>
    </source>
</evidence>
<dbReference type="Proteomes" id="UP001595593">
    <property type="component" value="Unassembled WGS sequence"/>
</dbReference>
<feature type="transmembrane region" description="Helical" evidence="1">
    <location>
        <begin position="54"/>
        <end position="74"/>
    </location>
</feature>
<proteinExistence type="predicted"/>
<dbReference type="EMBL" id="JBHRTN010000004">
    <property type="protein sequence ID" value="MFC3124264.1"/>
    <property type="molecule type" value="Genomic_DNA"/>
</dbReference>
<dbReference type="InterPro" id="IPR025363">
    <property type="entry name" value="DUF4267"/>
</dbReference>
<feature type="transmembrane region" description="Helical" evidence="1">
    <location>
        <begin position="81"/>
        <end position="104"/>
    </location>
</feature>